<proteinExistence type="predicted"/>
<feature type="compositionally biased region" description="Pro residues" evidence="1">
    <location>
        <begin position="588"/>
        <end position="603"/>
    </location>
</feature>
<feature type="compositionally biased region" description="Low complexity" evidence="1">
    <location>
        <begin position="657"/>
        <end position="680"/>
    </location>
</feature>
<keyword evidence="3" id="KW-1185">Reference proteome</keyword>
<protein>
    <submittedName>
        <fullName evidence="2">Uncharacterized protein</fullName>
    </submittedName>
</protein>
<feature type="non-terminal residue" evidence="2">
    <location>
        <position position="1"/>
    </location>
</feature>
<name>A0ABR2Z6J0_9AGAR</name>
<reference evidence="2 3" key="1">
    <citation type="submission" date="2024-05" db="EMBL/GenBank/DDBJ databases">
        <title>A draft genome resource for the thread blight pathogen Marasmius tenuissimus strain MS-2.</title>
        <authorList>
            <person name="Yulfo-Soto G.E."/>
            <person name="Baruah I.K."/>
            <person name="Amoako-Attah I."/>
            <person name="Bukari Y."/>
            <person name="Meinhardt L.W."/>
            <person name="Bailey B.A."/>
            <person name="Cohen S.P."/>
        </authorList>
    </citation>
    <scope>NUCLEOTIDE SEQUENCE [LARGE SCALE GENOMIC DNA]</scope>
    <source>
        <strain evidence="2 3">MS-2</strain>
    </source>
</reference>
<feature type="compositionally biased region" description="Basic residues" evidence="1">
    <location>
        <begin position="721"/>
        <end position="730"/>
    </location>
</feature>
<feature type="compositionally biased region" description="Low complexity" evidence="1">
    <location>
        <begin position="501"/>
        <end position="510"/>
    </location>
</feature>
<evidence type="ECO:0000313" key="2">
    <source>
        <dbReference type="EMBL" id="KAL0057255.1"/>
    </source>
</evidence>
<feature type="compositionally biased region" description="Gly residues" evidence="1">
    <location>
        <begin position="753"/>
        <end position="766"/>
    </location>
</feature>
<evidence type="ECO:0000256" key="1">
    <source>
        <dbReference type="SAM" id="MobiDB-lite"/>
    </source>
</evidence>
<feature type="region of interest" description="Disordered" evidence="1">
    <location>
        <begin position="853"/>
        <end position="894"/>
    </location>
</feature>
<gene>
    <name evidence="2" type="ORF">AAF712_016107</name>
</gene>
<feature type="compositionally biased region" description="Low complexity" evidence="1">
    <location>
        <begin position="571"/>
        <end position="587"/>
    </location>
</feature>
<feature type="compositionally biased region" description="Basic and acidic residues" evidence="1">
    <location>
        <begin position="208"/>
        <end position="217"/>
    </location>
</feature>
<feature type="compositionally biased region" description="Low complexity" evidence="1">
    <location>
        <begin position="336"/>
        <end position="362"/>
    </location>
</feature>
<accession>A0ABR2Z6J0</accession>
<dbReference type="EMBL" id="JBBXMP010000610">
    <property type="protein sequence ID" value="KAL0057255.1"/>
    <property type="molecule type" value="Genomic_DNA"/>
</dbReference>
<feature type="compositionally biased region" description="Low complexity" evidence="1">
    <location>
        <begin position="882"/>
        <end position="894"/>
    </location>
</feature>
<feature type="compositionally biased region" description="Polar residues" evidence="1">
    <location>
        <begin position="863"/>
        <end position="872"/>
    </location>
</feature>
<feature type="compositionally biased region" description="Basic and acidic residues" evidence="1">
    <location>
        <begin position="74"/>
        <end position="88"/>
    </location>
</feature>
<evidence type="ECO:0000313" key="3">
    <source>
        <dbReference type="Proteomes" id="UP001437256"/>
    </source>
</evidence>
<organism evidence="2 3">
    <name type="scientific">Marasmius tenuissimus</name>
    <dbReference type="NCBI Taxonomy" id="585030"/>
    <lineage>
        <taxon>Eukaryota</taxon>
        <taxon>Fungi</taxon>
        <taxon>Dikarya</taxon>
        <taxon>Basidiomycota</taxon>
        <taxon>Agaricomycotina</taxon>
        <taxon>Agaricomycetes</taxon>
        <taxon>Agaricomycetidae</taxon>
        <taxon>Agaricales</taxon>
        <taxon>Marasmiineae</taxon>
        <taxon>Marasmiaceae</taxon>
        <taxon>Marasmius</taxon>
    </lineage>
</organism>
<feature type="compositionally biased region" description="Low complexity" evidence="1">
    <location>
        <begin position="710"/>
        <end position="720"/>
    </location>
</feature>
<feature type="compositionally biased region" description="Polar residues" evidence="1">
    <location>
        <begin position="90"/>
        <end position="101"/>
    </location>
</feature>
<sequence>VASDSGPRRAVPFSTALDLARKAEGDNQGVYDPRSREGSLSPQQTGSSQQVLASLGSSVEEAQPQTPSIVVSPDEPKVAEPEEIKVDEQQAASTEASTPNDVQLDPPVESSPAISPSEESTADVTAPTPEQDAPAIIAEIKVTGPPPPPPTQPLSLSGDESDGSTATVQDTRVIPACDDDDDADLFVKPIKRKSPVNAVSNGGSSGDGQEKDKEKETNNSNGSAHTDRLMPSTPSKAKGDATTTATMETPEPSPSPSPSPSSTSFVSQTITMSRPESMAETSSPGHVSFAQRISPVTSRGVPIYLPGKSGSQSPTSTDGQFQSQPPPRRKESVGASTSEFGVVSVGESSSSSSRKPATVSASTASHLRASTEPYDPEKTANRKSTFSAVVHGKVRETHSRTLPASLKNAPPPGTPVKKSGASGVGEPMSPGLGELAMLMQQSALLESRLIVGDYPDESGEKEREKARLAEVAAKREAERREAEARAKREEEEEREADRLSRSTTRTSQDSDGSRMRKLSLKKVFGMGGGGKSSSSSSKHETSVPLETIPATPPHNAGSFSNSKDLSRSRSMELLSSSRPSQSSSSAAPPLPPSITLEPPPPKPTKAHSIHAGDMMSSVLHPTTAPDTSTSTSTSASTTSSGMDSSDDVPPTPPPKSPSTSGAGSKYLSSIRRFASSSSRSGAYPPRHSVSTSSDDSVTVVTPPDYSPDFTGTRTMLETRTRTRSGSRSGKRILIGDVGPGEEEDRASVVSGSGSNGGGGGGSGGMGLQWPSKSPRKGSSGGGMSRAASFAEKMFSRGRTKSSASSASSYDTDGYDGIDPPKVSTSMLSPALPDVGSRSPSLHELILSEPLPLSIPEMNEPHQPHSSHSQTTPILARPPSWISTTSSTGTGGTDSSAYSRLFDKDFFDSFPAVPETTPTTNAVNHTRVSSSSTLRHA</sequence>
<feature type="compositionally biased region" description="Polar residues" evidence="1">
    <location>
        <begin position="309"/>
        <end position="323"/>
    </location>
</feature>
<feature type="compositionally biased region" description="Polar residues" evidence="1">
    <location>
        <begin position="915"/>
        <end position="936"/>
    </location>
</feature>
<feature type="region of interest" description="Disordered" evidence="1">
    <location>
        <begin position="912"/>
        <end position="936"/>
    </location>
</feature>
<feature type="compositionally biased region" description="Low complexity" evidence="1">
    <location>
        <begin position="241"/>
        <end position="250"/>
    </location>
</feature>
<feature type="compositionally biased region" description="Low complexity" evidence="1">
    <location>
        <begin position="688"/>
        <end position="703"/>
    </location>
</feature>
<dbReference type="Proteomes" id="UP001437256">
    <property type="component" value="Unassembled WGS sequence"/>
</dbReference>
<feature type="compositionally biased region" description="Low complexity" evidence="1">
    <location>
        <begin position="106"/>
        <end position="119"/>
    </location>
</feature>
<feature type="compositionally biased region" description="Basic and acidic residues" evidence="1">
    <location>
        <begin position="458"/>
        <end position="500"/>
    </location>
</feature>
<feature type="compositionally biased region" description="Low complexity" evidence="1">
    <location>
        <begin position="622"/>
        <end position="643"/>
    </location>
</feature>
<feature type="region of interest" description="Disordered" evidence="1">
    <location>
        <begin position="454"/>
        <end position="839"/>
    </location>
</feature>
<feature type="compositionally biased region" description="Polar residues" evidence="1">
    <location>
        <begin position="38"/>
        <end position="57"/>
    </location>
</feature>
<comment type="caution">
    <text evidence="2">The sequence shown here is derived from an EMBL/GenBank/DDBJ whole genome shotgun (WGS) entry which is preliminary data.</text>
</comment>
<feature type="region of interest" description="Disordered" evidence="1">
    <location>
        <begin position="1"/>
        <end position="429"/>
    </location>
</feature>
<feature type="compositionally biased region" description="Polar residues" evidence="1">
    <location>
        <begin position="265"/>
        <end position="285"/>
    </location>
</feature>